<feature type="domain" description="NIF system FeS cluster assembly NifU N-terminal" evidence="1">
    <location>
        <begin position="9"/>
        <end position="129"/>
    </location>
</feature>
<evidence type="ECO:0000259" key="1">
    <source>
        <dbReference type="Pfam" id="PF01592"/>
    </source>
</evidence>
<dbReference type="PANTHER" id="PTHR10093">
    <property type="entry name" value="IRON-SULFUR CLUSTER ASSEMBLY ENZYME NIFU HOMOLOG"/>
    <property type="match status" value="1"/>
</dbReference>
<name>A0A7C1K3I2_THERO</name>
<comment type="caution">
    <text evidence="2">The sequence shown here is derived from an EMBL/GenBank/DDBJ whole genome shotgun (WGS) entry which is preliminary data.</text>
</comment>
<gene>
    <name evidence="2" type="ORF">ENP47_09790</name>
</gene>
<dbReference type="CDD" id="cd06664">
    <property type="entry name" value="IscU_like"/>
    <property type="match status" value="1"/>
</dbReference>
<organism evidence="2">
    <name type="scientific">Thermomicrobium roseum</name>
    <dbReference type="NCBI Taxonomy" id="500"/>
    <lineage>
        <taxon>Bacteria</taxon>
        <taxon>Pseudomonadati</taxon>
        <taxon>Thermomicrobiota</taxon>
        <taxon>Thermomicrobia</taxon>
        <taxon>Thermomicrobiales</taxon>
        <taxon>Thermomicrobiaceae</taxon>
        <taxon>Thermomicrobium</taxon>
    </lineage>
</organism>
<dbReference type="GO" id="GO:0051536">
    <property type="term" value="F:iron-sulfur cluster binding"/>
    <property type="evidence" value="ECO:0007669"/>
    <property type="project" value="InterPro"/>
</dbReference>
<dbReference type="EMBL" id="DSJL01000011">
    <property type="protein sequence ID" value="HEF65873.1"/>
    <property type="molecule type" value="Genomic_DNA"/>
</dbReference>
<dbReference type="Pfam" id="PF01592">
    <property type="entry name" value="NifU_N"/>
    <property type="match status" value="1"/>
</dbReference>
<dbReference type="InterPro" id="IPR002871">
    <property type="entry name" value="NIF_FeS_clus_asmbl_NifU_N"/>
</dbReference>
<sequence>MTQSPFERLRDHVRNPRYHGALEDATVVVEGGNPECGDVVTVYLKIAPDGETIEDAHFTGVGCGVSQAAASLLMERLHQGHWTIGRVAAADFSLVQDLVGVEAARSRPRCASLALSVLKAAVQKYERERRRSQLQEGSESPQVFREPS</sequence>
<accession>A0A7C1K3I2</accession>
<protein>
    <submittedName>
        <fullName evidence="2">Iron-sulfur cluster assembly scaffold protein</fullName>
    </submittedName>
</protein>
<dbReference type="GO" id="GO:0005506">
    <property type="term" value="F:iron ion binding"/>
    <property type="evidence" value="ECO:0007669"/>
    <property type="project" value="InterPro"/>
</dbReference>
<evidence type="ECO:0000313" key="2">
    <source>
        <dbReference type="EMBL" id="HEF65873.1"/>
    </source>
</evidence>
<dbReference type="Gene3D" id="3.90.1010.10">
    <property type="match status" value="1"/>
</dbReference>
<proteinExistence type="predicted"/>
<dbReference type="AlphaFoldDB" id="A0A7C1K3I2"/>
<dbReference type="SUPFAM" id="SSF82649">
    <property type="entry name" value="SufE/NifU"/>
    <property type="match status" value="1"/>
</dbReference>
<dbReference type="GO" id="GO:0016226">
    <property type="term" value="P:iron-sulfur cluster assembly"/>
    <property type="evidence" value="ECO:0007669"/>
    <property type="project" value="InterPro"/>
</dbReference>
<reference evidence="2" key="1">
    <citation type="journal article" date="2020" name="mSystems">
        <title>Genome- and Community-Level Interaction Insights into Carbon Utilization and Element Cycling Functions of Hydrothermarchaeota in Hydrothermal Sediment.</title>
        <authorList>
            <person name="Zhou Z."/>
            <person name="Liu Y."/>
            <person name="Xu W."/>
            <person name="Pan J."/>
            <person name="Luo Z.H."/>
            <person name="Li M."/>
        </authorList>
    </citation>
    <scope>NUCLEOTIDE SEQUENCE [LARGE SCALE GENOMIC DNA]</scope>
    <source>
        <strain evidence="2">SpSt-222</strain>
    </source>
</reference>